<dbReference type="AlphaFoldDB" id="A0A139X8J7"/>
<dbReference type="EMBL" id="ANNX02000026">
    <property type="protein sequence ID" value="KYC40962.1"/>
    <property type="molecule type" value="Genomic_DNA"/>
</dbReference>
<comment type="caution">
    <text evidence="1">The sequence shown here is derived from an EMBL/GenBank/DDBJ whole genome shotgun (WGS) entry which is preliminary data.</text>
</comment>
<organism evidence="1 2">
    <name type="scientific">Scytonema hofmannii PCC 7110</name>
    <dbReference type="NCBI Taxonomy" id="128403"/>
    <lineage>
        <taxon>Bacteria</taxon>
        <taxon>Bacillati</taxon>
        <taxon>Cyanobacteriota</taxon>
        <taxon>Cyanophyceae</taxon>
        <taxon>Nostocales</taxon>
        <taxon>Scytonemataceae</taxon>
        <taxon>Scytonema</taxon>
    </lineage>
</organism>
<dbReference type="Proteomes" id="UP000076925">
    <property type="component" value="Unassembled WGS sequence"/>
</dbReference>
<accession>A0A139X8J7</accession>
<evidence type="ECO:0000313" key="1">
    <source>
        <dbReference type="EMBL" id="KYC40962.1"/>
    </source>
</evidence>
<dbReference type="STRING" id="128403.WA1_25455"/>
<reference evidence="1 2" key="1">
    <citation type="journal article" date="2013" name="Genome Biol. Evol.">
        <title>Genomes of Stigonematalean cyanobacteria (subsection V) and the evolution of oxygenic photosynthesis from prokaryotes to plastids.</title>
        <authorList>
            <person name="Dagan T."/>
            <person name="Roettger M."/>
            <person name="Stucken K."/>
            <person name="Landan G."/>
            <person name="Koch R."/>
            <person name="Major P."/>
            <person name="Gould S.B."/>
            <person name="Goremykin V.V."/>
            <person name="Rippka R."/>
            <person name="Tandeau de Marsac N."/>
            <person name="Gugger M."/>
            <person name="Lockhart P.J."/>
            <person name="Allen J.F."/>
            <person name="Brune I."/>
            <person name="Maus I."/>
            <person name="Puhler A."/>
            <person name="Martin W.F."/>
        </authorList>
    </citation>
    <scope>NUCLEOTIDE SEQUENCE [LARGE SCALE GENOMIC DNA]</scope>
    <source>
        <strain evidence="1 2">PCC 7110</strain>
    </source>
</reference>
<name>A0A139X8J7_9CYAN</name>
<gene>
    <name evidence="1" type="ORF">WA1_25455</name>
</gene>
<keyword evidence="2" id="KW-1185">Reference proteome</keyword>
<protein>
    <recommendedName>
        <fullName evidence="3">Hydantoinase/oxoprolinase N-terminal domain-containing protein</fullName>
    </recommendedName>
</protein>
<proteinExistence type="predicted"/>
<evidence type="ECO:0008006" key="3">
    <source>
        <dbReference type="Google" id="ProtNLM"/>
    </source>
</evidence>
<sequence length="62" mass="7080">MLKVFADRGGTFTDIVAVTDARAIPDRLSSNTERFLITPLPKEPWVIVYKLPHKIKNNIKML</sequence>
<evidence type="ECO:0000313" key="2">
    <source>
        <dbReference type="Proteomes" id="UP000076925"/>
    </source>
</evidence>